<keyword evidence="1" id="KW-1185">Reference proteome</keyword>
<organism evidence="1 2">
    <name type="scientific">Romanomermis culicivorax</name>
    <name type="common">Nematode worm</name>
    <dbReference type="NCBI Taxonomy" id="13658"/>
    <lineage>
        <taxon>Eukaryota</taxon>
        <taxon>Metazoa</taxon>
        <taxon>Ecdysozoa</taxon>
        <taxon>Nematoda</taxon>
        <taxon>Enoplea</taxon>
        <taxon>Dorylaimia</taxon>
        <taxon>Mermithida</taxon>
        <taxon>Mermithoidea</taxon>
        <taxon>Mermithidae</taxon>
        <taxon>Romanomermis</taxon>
    </lineage>
</organism>
<evidence type="ECO:0000313" key="1">
    <source>
        <dbReference type="Proteomes" id="UP000887565"/>
    </source>
</evidence>
<sequence>MQASQQYFLRRFLLDIVTCTGSTTRVGLRSTGSIAHSSLMGKVVRRTIPKTDPPTGIFIVCAAFYGRPRQITACTSGFVRPSTGKIVIRTVSSRDRHSTRVAAVRACFPTATIIATAASQQEVICHKNPLNAMTLNEYYPVSPTSLDE</sequence>
<name>A0A915KK68_ROMCU</name>
<dbReference type="Proteomes" id="UP000887565">
    <property type="component" value="Unplaced"/>
</dbReference>
<dbReference type="WBParaSite" id="nRc.2.0.1.t38244-RA">
    <property type="protein sequence ID" value="nRc.2.0.1.t38244-RA"/>
    <property type="gene ID" value="nRc.2.0.1.g38244"/>
</dbReference>
<dbReference type="AlphaFoldDB" id="A0A915KK68"/>
<accession>A0A915KK68</accession>
<evidence type="ECO:0000313" key="2">
    <source>
        <dbReference type="WBParaSite" id="nRc.2.0.1.t38244-RA"/>
    </source>
</evidence>
<reference evidence="2" key="1">
    <citation type="submission" date="2022-11" db="UniProtKB">
        <authorList>
            <consortium name="WormBaseParasite"/>
        </authorList>
    </citation>
    <scope>IDENTIFICATION</scope>
</reference>
<protein>
    <submittedName>
        <fullName evidence="2">Uncharacterized protein</fullName>
    </submittedName>
</protein>
<proteinExistence type="predicted"/>